<feature type="domain" description="YycE-like N-terminal" evidence="2">
    <location>
        <begin position="28"/>
        <end position="82"/>
    </location>
</feature>
<dbReference type="RefSeq" id="XP_035343814.1">
    <property type="nucleotide sequence ID" value="XM_035487921.1"/>
</dbReference>
<accession>A0A7H8QV09</accession>
<sequence>MTVQNVPQQPIIASAPAVGKRPTPTSHLRIARPCRDLEVARRFWVDGLGLSTLWRSPPASETEGGHELLMVGWPGAAWHVELVQVLEAEMKPTPSEEDLLVLYVDGQIDSALVESLVQAGGRRVSHSNEYWNKWGVTIADTDGYLVVLCMRVWETQ</sequence>
<proteinExistence type="predicted"/>
<feature type="region of interest" description="Disordered" evidence="1">
    <location>
        <begin position="1"/>
        <end position="26"/>
    </location>
</feature>
<dbReference type="Pfam" id="PF22659">
    <property type="entry name" value="YycE-like_C"/>
    <property type="match status" value="1"/>
</dbReference>
<reference evidence="5" key="1">
    <citation type="submission" date="2020-06" db="EMBL/GenBank/DDBJ databases">
        <title>A chromosome-scale genome assembly of Talaromyces rugulosus W13939.</title>
        <authorList>
            <person name="Wang B."/>
            <person name="Guo L."/>
            <person name="Ye K."/>
            <person name="Wang L."/>
        </authorList>
    </citation>
    <scope>NUCLEOTIDE SEQUENCE [LARGE SCALE GENOMIC DNA]</scope>
    <source>
        <strain evidence="5">W13939</strain>
    </source>
</reference>
<feature type="domain" description="YycE-like C-terminal" evidence="3">
    <location>
        <begin position="98"/>
        <end position="148"/>
    </location>
</feature>
<dbReference type="Pfam" id="PF22658">
    <property type="entry name" value="YycE-like_N"/>
    <property type="match status" value="1"/>
</dbReference>
<dbReference type="InterPro" id="IPR058998">
    <property type="entry name" value="YycE-like_N"/>
</dbReference>
<dbReference type="OrthoDB" id="2338662at2759"/>
<keyword evidence="5" id="KW-1185">Reference proteome</keyword>
<protein>
    <recommendedName>
        <fullName evidence="6">VOC domain-containing protein</fullName>
    </recommendedName>
</protein>
<evidence type="ECO:0000313" key="5">
    <source>
        <dbReference type="Proteomes" id="UP000509510"/>
    </source>
</evidence>
<evidence type="ECO:0000313" key="4">
    <source>
        <dbReference type="EMBL" id="QKX57636.1"/>
    </source>
</evidence>
<dbReference type="Gene3D" id="3.10.180.10">
    <property type="entry name" value="2,3-Dihydroxybiphenyl 1,2-Dioxygenase, domain 1"/>
    <property type="match status" value="1"/>
</dbReference>
<evidence type="ECO:0000256" key="1">
    <source>
        <dbReference type="SAM" id="MobiDB-lite"/>
    </source>
</evidence>
<organism evidence="4 5">
    <name type="scientific">Talaromyces rugulosus</name>
    <name type="common">Penicillium rugulosum</name>
    <dbReference type="NCBI Taxonomy" id="121627"/>
    <lineage>
        <taxon>Eukaryota</taxon>
        <taxon>Fungi</taxon>
        <taxon>Dikarya</taxon>
        <taxon>Ascomycota</taxon>
        <taxon>Pezizomycotina</taxon>
        <taxon>Eurotiomycetes</taxon>
        <taxon>Eurotiomycetidae</taxon>
        <taxon>Eurotiales</taxon>
        <taxon>Trichocomaceae</taxon>
        <taxon>Talaromyces</taxon>
        <taxon>Talaromyces sect. Islandici</taxon>
    </lineage>
</organism>
<dbReference type="InterPro" id="IPR058997">
    <property type="entry name" value="YycE-like_C"/>
</dbReference>
<gene>
    <name evidence="4" type="ORF">TRUGW13939_04754</name>
</gene>
<evidence type="ECO:0008006" key="6">
    <source>
        <dbReference type="Google" id="ProtNLM"/>
    </source>
</evidence>
<dbReference type="GeneID" id="55992254"/>
<evidence type="ECO:0000259" key="3">
    <source>
        <dbReference type="Pfam" id="PF22659"/>
    </source>
</evidence>
<dbReference type="InterPro" id="IPR029068">
    <property type="entry name" value="Glyas_Bleomycin-R_OHBP_Dase"/>
</dbReference>
<evidence type="ECO:0000259" key="2">
    <source>
        <dbReference type="Pfam" id="PF22658"/>
    </source>
</evidence>
<dbReference type="Proteomes" id="UP000509510">
    <property type="component" value="Chromosome II"/>
</dbReference>
<dbReference type="CDD" id="cd06587">
    <property type="entry name" value="VOC"/>
    <property type="match status" value="1"/>
</dbReference>
<dbReference type="EMBL" id="CP055899">
    <property type="protein sequence ID" value="QKX57636.1"/>
    <property type="molecule type" value="Genomic_DNA"/>
</dbReference>
<name>A0A7H8QV09_TALRU</name>
<dbReference type="KEGG" id="trg:TRUGW13939_04754"/>
<dbReference type="SUPFAM" id="SSF54593">
    <property type="entry name" value="Glyoxalase/Bleomycin resistance protein/Dihydroxybiphenyl dioxygenase"/>
    <property type="match status" value="1"/>
</dbReference>
<dbReference type="AlphaFoldDB" id="A0A7H8QV09"/>